<evidence type="ECO:0000256" key="7">
    <source>
        <dbReference type="ARBA" id="ARBA00023049"/>
    </source>
</evidence>
<dbReference type="InterPro" id="IPR009045">
    <property type="entry name" value="Zn_M74/Hedgehog-like"/>
</dbReference>
<feature type="signal peptide" evidence="9">
    <location>
        <begin position="1"/>
        <end position="22"/>
    </location>
</feature>
<evidence type="ECO:0000256" key="4">
    <source>
        <dbReference type="ARBA" id="ARBA00022764"/>
    </source>
</evidence>
<dbReference type="InterPro" id="IPR005073">
    <property type="entry name" value="Peptidase_M74"/>
</dbReference>
<dbReference type="EMBL" id="QPJY01000008">
    <property type="protein sequence ID" value="RCX28120.1"/>
    <property type="molecule type" value="Genomic_DNA"/>
</dbReference>
<dbReference type="GO" id="GO:0006508">
    <property type="term" value="P:proteolysis"/>
    <property type="evidence" value="ECO:0007669"/>
    <property type="project" value="UniProtKB-KW"/>
</dbReference>
<sequence>MSLHTGTALALGLCLLIGTTPAAEPEDNPWSRVDAPRGGAPEVVGGYAAGCLAGAEALPTDGAGYRVMRTYRHRYFGHPELIRFVRTLAGEAQRRGLGPVLVGDLAQPRGGPMPSGHASHQSGLDVDIWLRPAPAGTENRAGDGLEMRSVVLLDEGRLDPRYWTARERDLLRLAATRPGVERIFVNPVIKRSLCAVETDRGWLRRLRPWWGHDAHFHVRLACPPDSPRCRAQAPPPPGDGCDEDLDGWVRTLQRAAANPPEARPERPPPALPEACAAVLAGPTAPPPLAARGAD</sequence>
<evidence type="ECO:0000256" key="9">
    <source>
        <dbReference type="SAM" id="SignalP"/>
    </source>
</evidence>
<evidence type="ECO:0000313" key="10">
    <source>
        <dbReference type="EMBL" id="RCX28120.1"/>
    </source>
</evidence>
<dbReference type="NCBIfam" id="NF006947">
    <property type="entry name" value="PRK09429.1"/>
    <property type="match status" value="1"/>
</dbReference>
<dbReference type="OrthoDB" id="1467367at2"/>
<dbReference type="RefSeq" id="WP_114280533.1">
    <property type="nucleotide sequence ID" value="NZ_QPJY01000008.1"/>
</dbReference>
<name>A0A369C2D0_9GAMM</name>
<dbReference type="GO" id="GO:0004252">
    <property type="term" value="F:serine-type endopeptidase activity"/>
    <property type="evidence" value="ECO:0007669"/>
    <property type="project" value="InterPro"/>
</dbReference>
<keyword evidence="11" id="KW-1185">Reference proteome</keyword>
<dbReference type="AlphaFoldDB" id="A0A369C2D0"/>
<protein>
    <submittedName>
        <fullName evidence="10">Penicillin-insensitive murein endopeptidase</fullName>
    </submittedName>
</protein>
<evidence type="ECO:0000313" key="11">
    <source>
        <dbReference type="Proteomes" id="UP000252707"/>
    </source>
</evidence>
<accession>A0A369C2D0</accession>
<comment type="caution">
    <text evidence="10">The sequence shown here is derived from an EMBL/GenBank/DDBJ whole genome shotgun (WGS) entry which is preliminary data.</text>
</comment>
<organism evidence="10 11">
    <name type="scientific">Thioalbus denitrificans</name>
    <dbReference type="NCBI Taxonomy" id="547122"/>
    <lineage>
        <taxon>Bacteria</taxon>
        <taxon>Pseudomonadati</taxon>
        <taxon>Pseudomonadota</taxon>
        <taxon>Gammaproteobacteria</taxon>
        <taxon>Chromatiales</taxon>
        <taxon>Ectothiorhodospiraceae</taxon>
        <taxon>Thioalbus</taxon>
    </lineage>
</organism>
<evidence type="ECO:0000256" key="1">
    <source>
        <dbReference type="ARBA" id="ARBA00022670"/>
    </source>
</evidence>
<dbReference type="Proteomes" id="UP000252707">
    <property type="component" value="Unassembled WGS sequence"/>
</dbReference>
<evidence type="ECO:0000256" key="8">
    <source>
        <dbReference type="PIRSR" id="PIRSR018455-2"/>
    </source>
</evidence>
<keyword evidence="7" id="KW-0482">Metalloprotease</keyword>
<dbReference type="GO" id="GO:0008237">
    <property type="term" value="F:metallopeptidase activity"/>
    <property type="evidence" value="ECO:0007669"/>
    <property type="project" value="UniProtKB-KW"/>
</dbReference>
<feature type="chain" id="PRO_5016875853" evidence="9">
    <location>
        <begin position="23"/>
        <end position="294"/>
    </location>
</feature>
<dbReference type="Gene3D" id="3.30.1380.10">
    <property type="match status" value="1"/>
</dbReference>
<evidence type="ECO:0000256" key="5">
    <source>
        <dbReference type="ARBA" id="ARBA00022801"/>
    </source>
</evidence>
<reference evidence="10 11" key="1">
    <citation type="submission" date="2018-07" db="EMBL/GenBank/DDBJ databases">
        <title>Genomic Encyclopedia of Type Strains, Phase IV (KMG-IV): sequencing the most valuable type-strain genomes for metagenomic binning, comparative biology and taxonomic classification.</title>
        <authorList>
            <person name="Goeker M."/>
        </authorList>
    </citation>
    <scope>NUCLEOTIDE SEQUENCE [LARGE SCALE GENOMIC DNA]</scope>
    <source>
        <strain evidence="10 11">DSM 26407</strain>
    </source>
</reference>
<dbReference type="SUPFAM" id="SSF55166">
    <property type="entry name" value="Hedgehog/DD-peptidase"/>
    <property type="match status" value="1"/>
</dbReference>
<feature type="disulfide bond" evidence="8">
    <location>
        <begin position="222"/>
        <end position="229"/>
    </location>
</feature>
<proteinExistence type="predicted"/>
<feature type="disulfide bond" evidence="8">
    <location>
        <begin position="194"/>
        <end position="241"/>
    </location>
</feature>
<dbReference type="GO" id="GO:0030288">
    <property type="term" value="C:outer membrane-bounded periplasmic space"/>
    <property type="evidence" value="ECO:0007669"/>
    <property type="project" value="InterPro"/>
</dbReference>
<keyword evidence="8" id="KW-1015">Disulfide bond</keyword>
<dbReference type="Pfam" id="PF03411">
    <property type="entry name" value="Peptidase_M74"/>
    <property type="match status" value="1"/>
</dbReference>
<dbReference type="GO" id="GO:0046872">
    <property type="term" value="F:metal ion binding"/>
    <property type="evidence" value="ECO:0007669"/>
    <property type="project" value="UniProtKB-KW"/>
</dbReference>
<keyword evidence="2" id="KW-0479">Metal-binding</keyword>
<feature type="disulfide bond" evidence="8">
    <location>
        <begin position="51"/>
        <end position="275"/>
    </location>
</feature>
<dbReference type="PIRSF" id="PIRSF018455">
    <property type="entry name" value="MepA"/>
    <property type="match status" value="1"/>
</dbReference>
<keyword evidence="4" id="KW-0574">Periplasm</keyword>
<keyword evidence="5" id="KW-0378">Hydrolase</keyword>
<keyword evidence="3 9" id="KW-0732">Signal</keyword>
<gene>
    <name evidence="10" type="ORF">DFQ59_108148</name>
</gene>
<keyword evidence="6" id="KW-0862">Zinc</keyword>
<keyword evidence="1" id="KW-0645">Protease</keyword>
<evidence type="ECO:0000256" key="2">
    <source>
        <dbReference type="ARBA" id="ARBA00022723"/>
    </source>
</evidence>
<evidence type="ECO:0000256" key="6">
    <source>
        <dbReference type="ARBA" id="ARBA00022833"/>
    </source>
</evidence>
<evidence type="ECO:0000256" key="3">
    <source>
        <dbReference type="ARBA" id="ARBA00022729"/>
    </source>
</evidence>